<dbReference type="Pfam" id="PF18995">
    <property type="entry name" value="PRT6_C"/>
    <property type="match status" value="1"/>
</dbReference>
<organism evidence="2 3">
    <name type="scientific">Suillus luteus UH-Slu-Lm8-n1</name>
    <dbReference type="NCBI Taxonomy" id="930992"/>
    <lineage>
        <taxon>Eukaryota</taxon>
        <taxon>Fungi</taxon>
        <taxon>Dikarya</taxon>
        <taxon>Basidiomycota</taxon>
        <taxon>Agaricomycotina</taxon>
        <taxon>Agaricomycetes</taxon>
        <taxon>Agaricomycetidae</taxon>
        <taxon>Boletales</taxon>
        <taxon>Suillineae</taxon>
        <taxon>Suillaceae</taxon>
        <taxon>Suillus</taxon>
    </lineage>
</organism>
<evidence type="ECO:0000259" key="1">
    <source>
        <dbReference type="Pfam" id="PF18995"/>
    </source>
</evidence>
<evidence type="ECO:0000313" key="2">
    <source>
        <dbReference type="EMBL" id="KIK31392.1"/>
    </source>
</evidence>
<reference evidence="2 3" key="1">
    <citation type="submission" date="2014-04" db="EMBL/GenBank/DDBJ databases">
        <authorList>
            <consortium name="DOE Joint Genome Institute"/>
            <person name="Kuo A."/>
            <person name="Ruytinx J."/>
            <person name="Rineau F."/>
            <person name="Colpaert J."/>
            <person name="Kohler A."/>
            <person name="Nagy L.G."/>
            <person name="Floudas D."/>
            <person name="Copeland A."/>
            <person name="Barry K.W."/>
            <person name="Cichocki N."/>
            <person name="Veneault-Fourrey C."/>
            <person name="LaButti K."/>
            <person name="Lindquist E.A."/>
            <person name="Lipzen A."/>
            <person name="Lundell T."/>
            <person name="Morin E."/>
            <person name="Murat C."/>
            <person name="Sun H."/>
            <person name="Tunlid A."/>
            <person name="Henrissat B."/>
            <person name="Grigoriev I.V."/>
            <person name="Hibbett D.S."/>
            <person name="Martin F."/>
            <person name="Nordberg H.P."/>
            <person name="Cantor M.N."/>
            <person name="Hua S.X."/>
        </authorList>
    </citation>
    <scope>NUCLEOTIDE SEQUENCE [LARGE SCALE GENOMIC DNA]</scope>
    <source>
        <strain evidence="2 3">UH-Slu-Lm8-n1</strain>
    </source>
</reference>
<feature type="domain" description="E3 ubiquitin-protein ligase UBR-like C-terminal" evidence="1">
    <location>
        <begin position="2"/>
        <end position="41"/>
    </location>
</feature>
<feature type="non-terminal residue" evidence="2">
    <location>
        <position position="135"/>
    </location>
</feature>
<dbReference type="OrthoDB" id="26387at2759"/>
<dbReference type="InParanoid" id="A0A0D0AAX5"/>
<dbReference type="EMBL" id="KN837054">
    <property type="protein sequence ID" value="KIK31392.1"/>
    <property type="molecule type" value="Genomic_DNA"/>
</dbReference>
<evidence type="ECO:0000313" key="3">
    <source>
        <dbReference type="Proteomes" id="UP000054485"/>
    </source>
</evidence>
<dbReference type="AlphaFoldDB" id="A0A0D0AAX5"/>
<dbReference type="STRING" id="930992.A0A0D0AAX5"/>
<sequence length="135" mass="14987">ASHCCEDELGIRGECNLHTRECGDTIGVYFVVKRCSLLYCMQTWSLQKLPPKKPKNMRGDLLEFKEKSVMAIGRCDGDKFCVRGRDAMIAARAADYAVGDGRSSVVASDVMPVHLAGYMDVAISVKARQKFRHPC</sequence>
<dbReference type="HOGENOM" id="CLU_1890841_0_0_1"/>
<keyword evidence="3" id="KW-1185">Reference proteome</keyword>
<accession>A0A0D0AAX5</accession>
<dbReference type="Proteomes" id="UP000054485">
    <property type="component" value="Unassembled WGS sequence"/>
</dbReference>
<reference evidence="3" key="2">
    <citation type="submission" date="2015-01" db="EMBL/GenBank/DDBJ databases">
        <title>Evolutionary Origins and Diversification of the Mycorrhizal Mutualists.</title>
        <authorList>
            <consortium name="DOE Joint Genome Institute"/>
            <consortium name="Mycorrhizal Genomics Consortium"/>
            <person name="Kohler A."/>
            <person name="Kuo A."/>
            <person name="Nagy L.G."/>
            <person name="Floudas D."/>
            <person name="Copeland A."/>
            <person name="Barry K.W."/>
            <person name="Cichocki N."/>
            <person name="Veneault-Fourrey C."/>
            <person name="LaButti K."/>
            <person name="Lindquist E.A."/>
            <person name="Lipzen A."/>
            <person name="Lundell T."/>
            <person name="Morin E."/>
            <person name="Murat C."/>
            <person name="Riley R."/>
            <person name="Ohm R."/>
            <person name="Sun H."/>
            <person name="Tunlid A."/>
            <person name="Henrissat B."/>
            <person name="Grigoriev I.V."/>
            <person name="Hibbett D.S."/>
            <person name="Martin F."/>
        </authorList>
    </citation>
    <scope>NUCLEOTIDE SEQUENCE [LARGE SCALE GENOMIC DNA]</scope>
    <source>
        <strain evidence="3">UH-Slu-Lm8-n1</strain>
    </source>
</reference>
<proteinExistence type="predicted"/>
<dbReference type="InterPro" id="IPR044046">
    <property type="entry name" value="E3_ligase_UBR-like_C"/>
</dbReference>
<gene>
    <name evidence="2" type="ORF">CY34DRAFT_111386</name>
</gene>
<feature type="non-terminal residue" evidence="2">
    <location>
        <position position="1"/>
    </location>
</feature>
<protein>
    <recommendedName>
        <fullName evidence="1">E3 ubiquitin-protein ligase UBR-like C-terminal domain-containing protein</fullName>
    </recommendedName>
</protein>
<name>A0A0D0AAX5_9AGAM</name>